<proteinExistence type="predicted"/>
<name>A0ACB6RH07_9PLEO</name>
<organism evidence="1 2">
    <name type="scientific">Macroventuria anomochaeta</name>
    <dbReference type="NCBI Taxonomy" id="301207"/>
    <lineage>
        <taxon>Eukaryota</taxon>
        <taxon>Fungi</taxon>
        <taxon>Dikarya</taxon>
        <taxon>Ascomycota</taxon>
        <taxon>Pezizomycotina</taxon>
        <taxon>Dothideomycetes</taxon>
        <taxon>Pleosporomycetidae</taxon>
        <taxon>Pleosporales</taxon>
        <taxon>Pleosporineae</taxon>
        <taxon>Didymellaceae</taxon>
        <taxon>Macroventuria</taxon>
    </lineage>
</organism>
<accession>A0ACB6RH07</accession>
<protein>
    <submittedName>
        <fullName evidence="1">Uncharacterized protein</fullName>
    </submittedName>
</protein>
<evidence type="ECO:0000313" key="2">
    <source>
        <dbReference type="Proteomes" id="UP000799754"/>
    </source>
</evidence>
<dbReference type="EMBL" id="MU006760">
    <property type="protein sequence ID" value="KAF2621161.1"/>
    <property type="molecule type" value="Genomic_DNA"/>
</dbReference>
<gene>
    <name evidence="1" type="ORF">BU25DRAFT_252319</name>
</gene>
<sequence length="195" mass="22090">MTQGGSGNGPSMILTLPTKRQRGDVSSRQRQGNYTTSAIAKVLCHLGDYNYYLDPDHDVTNRDPLRHAHQIPSRRRKTKASRIPTIIRRIKPNIKTHPALKFHRQDHCLARRPSSPKANPDPPLQSQQHGLHDLSLRQHGAPHTLLQRRPRGLYCPGTRTISHRRQIRRYDVCCRGCAGHPAACELVRCVSDCVL</sequence>
<comment type="caution">
    <text evidence="1">The sequence shown here is derived from an EMBL/GenBank/DDBJ whole genome shotgun (WGS) entry which is preliminary data.</text>
</comment>
<evidence type="ECO:0000313" key="1">
    <source>
        <dbReference type="EMBL" id="KAF2621161.1"/>
    </source>
</evidence>
<reference evidence="1" key="1">
    <citation type="journal article" date="2020" name="Stud. Mycol.">
        <title>101 Dothideomycetes genomes: a test case for predicting lifestyles and emergence of pathogens.</title>
        <authorList>
            <person name="Haridas S."/>
            <person name="Albert R."/>
            <person name="Binder M."/>
            <person name="Bloem J."/>
            <person name="Labutti K."/>
            <person name="Salamov A."/>
            <person name="Andreopoulos B."/>
            <person name="Baker S."/>
            <person name="Barry K."/>
            <person name="Bills G."/>
            <person name="Bluhm B."/>
            <person name="Cannon C."/>
            <person name="Castanera R."/>
            <person name="Culley D."/>
            <person name="Daum C."/>
            <person name="Ezra D."/>
            <person name="Gonzalez J."/>
            <person name="Henrissat B."/>
            <person name="Kuo A."/>
            <person name="Liang C."/>
            <person name="Lipzen A."/>
            <person name="Lutzoni F."/>
            <person name="Magnuson J."/>
            <person name="Mondo S."/>
            <person name="Nolan M."/>
            <person name="Ohm R."/>
            <person name="Pangilinan J."/>
            <person name="Park H.-J."/>
            <person name="Ramirez L."/>
            <person name="Alfaro M."/>
            <person name="Sun H."/>
            <person name="Tritt A."/>
            <person name="Yoshinaga Y."/>
            <person name="Zwiers L.-H."/>
            <person name="Turgeon B."/>
            <person name="Goodwin S."/>
            <person name="Spatafora J."/>
            <person name="Crous P."/>
            <person name="Grigoriev I."/>
        </authorList>
    </citation>
    <scope>NUCLEOTIDE SEQUENCE</scope>
    <source>
        <strain evidence="1">CBS 525.71</strain>
    </source>
</reference>
<keyword evidence="2" id="KW-1185">Reference proteome</keyword>
<dbReference type="Proteomes" id="UP000799754">
    <property type="component" value="Unassembled WGS sequence"/>
</dbReference>